<dbReference type="EMBL" id="JACHGW010000004">
    <property type="protein sequence ID" value="MBB6052813.1"/>
    <property type="molecule type" value="Genomic_DNA"/>
</dbReference>
<dbReference type="RefSeq" id="WP_184202463.1">
    <property type="nucleotide sequence ID" value="NZ_JACHGW010000004.1"/>
</dbReference>
<sequence length="134" mass="14539">MNEDDALAQLRESSEKPALQSKKWTMAIIGLACVMLTYGTGVTVCVIKPEIAPHIVSLSTMVVTFLGSLVGAYTIGQSFVDWRTQASVATVAQTSQESIRQELIQRTIDTSSRAKEHDYSLAEPEELGAHDDGP</sequence>
<dbReference type="Proteomes" id="UP000520814">
    <property type="component" value="Unassembled WGS sequence"/>
</dbReference>
<evidence type="ECO:0000256" key="2">
    <source>
        <dbReference type="SAM" id="Phobius"/>
    </source>
</evidence>
<evidence type="ECO:0000313" key="4">
    <source>
        <dbReference type="Proteomes" id="UP000520814"/>
    </source>
</evidence>
<keyword evidence="4" id="KW-1185">Reference proteome</keyword>
<reference evidence="3 4" key="1">
    <citation type="submission" date="2020-08" db="EMBL/GenBank/DDBJ databases">
        <title>Genomic Encyclopedia of Type Strains, Phase IV (KMG-IV): sequencing the most valuable type-strain genomes for metagenomic binning, comparative biology and taxonomic classification.</title>
        <authorList>
            <person name="Goeker M."/>
        </authorList>
    </citation>
    <scope>NUCLEOTIDE SEQUENCE [LARGE SCALE GENOMIC DNA]</scope>
    <source>
        <strain evidence="3 4">DSM 23562</strain>
    </source>
</reference>
<proteinExistence type="predicted"/>
<name>A0A7W9SVL6_ARMRO</name>
<keyword evidence="2" id="KW-1133">Transmembrane helix</keyword>
<feature type="transmembrane region" description="Helical" evidence="2">
    <location>
        <begin position="54"/>
        <end position="75"/>
    </location>
</feature>
<feature type="region of interest" description="Disordered" evidence="1">
    <location>
        <begin position="109"/>
        <end position="134"/>
    </location>
</feature>
<keyword evidence="2" id="KW-0472">Membrane</keyword>
<evidence type="ECO:0000313" key="3">
    <source>
        <dbReference type="EMBL" id="MBB6052813.1"/>
    </source>
</evidence>
<comment type="caution">
    <text evidence="3">The sequence shown here is derived from an EMBL/GenBank/DDBJ whole genome shotgun (WGS) entry which is preliminary data.</text>
</comment>
<dbReference type="AlphaFoldDB" id="A0A7W9SVL6"/>
<accession>A0A7W9SVL6</accession>
<organism evidence="3 4">
    <name type="scientific">Armatimonas rosea</name>
    <dbReference type="NCBI Taxonomy" id="685828"/>
    <lineage>
        <taxon>Bacteria</taxon>
        <taxon>Bacillati</taxon>
        <taxon>Armatimonadota</taxon>
        <taxon>Armatimonadia</taxon>
        <taxon>Armatimonadales</taxon>
        <taxon>Armatimonadaceae</taxon>
        <taxon>Armatimonas</taxon>
    </lineage>
</organism>
<gene>
    <name evidence="3" type="ORF">HNQ39_004634</name>
</gene>
<keyword evidence="2" id="KW-0812">Transmembrane</keyword>
<protein>
    <submittedName>
        <fullName evidence="3">Uncharacterized protein</fullName>
    </submittedName>
</protein>
<feature type="transmembrane region" description="Helical" evidence="2">
    <location>
        <begin position="24"/>
        <end position="47"/>
    </location>
</feature>
<evidence type="ECO:0000256" key="1">
    <source>
        <dbReference type="SAM" id="MobiDB-lite"/>
    </source>
</evidence>